<evidence type="ECO:0000313" key="10">
    <source>
        <dbReference type="Proteomes" id="UP000183275"/>
    </source>
</evidence>
<dbReference type="RefSeq" id="WP_049988790.1">
    <property type="nucleotide sequence ID" value="NZ_FOIS01000003.1"/>
</dbReference>
<dbReference type="SUPFAM" id="SSF55315">
    <property type="entry name" value="L30e-like"/>
    <property type="match status" value="1"/>
</dbReference>
<comment type="subcellular location">
    <subcellularLocation>
        <location evidence="1">Cytoplasm</location>
    </subcellularLocation>
</comment>
<reference evidence="10" key="1">
    <citation type="submission" date="2016-10" db="EMBL/GenBank/DDBJ databases">
        <authorList>
            <person name="Varghese N."/>
        </authorList>
    </citation>
    <scope>NUCLEOTIDE SEQUENCE [LARGE SCALE GENOMIC DNA]</scope>
    <source>
        <strain evidence="10">CGMCC 1.12284</strain>
    </source>
</reference>
<dbReference type="InterPro" id="IPR004403">
    <property type="entry name" value="Peptide_chain-rel_eRF1/aRF1"/>
</dbReference>
<dbReference type="Pfam" id="PF03465">
    <property type="entry name" value="eRF1_3"/>
    <property type="match status" value="1"/>
</dbReference>
<dbReference type="eggNOG" id="arCOG01742">
    <property type="taxonomic scope" value="Archaea"/>
</dbReference>
<dbReference type="EMBL" id="FOIS01000003">
    <property type="protein sequence ID" value="SEW11419.1"/>
    <property type="molecule type" value="Genomic_DNA"/>
</dbReference>
<gene>
    <name evidence="9" type="ORF">SAMN05216285_2353</name>
</gene>
<dbReference type="InterPro" id="IPR024049">
    <property type="entry name" value="eRF1_1_sf"/>
</dbReference>
<evidence type="ECO:0000256" key="1">
    <source>
        <dbReference type="ARBA" id="ARBA00004496"/>
    </source>
</evidence>
<keyword evidence="4" id="KW-0648">Protein biosynthesis</keyword>
<dbReference type="GO" id="GO:0003747">
    <property type="term" value="F:translation release factor activity"/>
    <property type="evidence" value="ECO:0007669"/>
    <property type="project" value="InterPro"/>
</dbReference>
<dbReference type="InterPro" id="IPR042226">
    <property type="entry name" value="eFR1_2_sf"/>
</dbReference>
<dbReference type="Gene3D" id="3.30.420.60">
    <property type="entry name" value="eRF1 domain 2"/>
    <property type="match status" value="1"/>
</dbReference>
<evidence type="ECO:0000256" key="2">
    <source>
        <dbReference type="ARBA" id="ARBA00005326"/>
    </source>
</evidence>
<evidence type="ECO:0000259" key="7">
    <source>
        <dbReference type="Pfam" id="PF03464"/>
    </source>
</evidence>
<evidence type="ECO:0000256" key="3">
    <source>
        <dbReference type="ARBA" id="ARBA00022490"/>
    </source>
</evidence>
<accession>A0A1I0PBC0</accession>
<dbReference type="InterPro" id="IPR005140">
    <property type="entry name" value="eRF1_Pelota-like_N"/>
</dbReference>
<proteinExistence type="inferred from homology"/>
<dbReference type="Gene3D" id="3.30.960.10">
    <property type="entry name" value="eRF1 domain 1"/>
    <property type="match status" value="1"/>
</dbReference>
<feature type="region of interest" description="Disordered" evidence="5">
    <location>
        <begin position="155"/>
        <end position="183"/>
    </location>
</feature>
<name>A0A1I0PBC0_9EURY</name>
<evidence type="ECO:0000313" key="9">
    <source>
        <dbReference type="EMBL" id="SEW11419.1"/>
    </source>
</evidence>
<dbReference type="PANTHER" id="PTHR10113">
    <property type="entry name" value="PEPTIDE CHAIN RELEASE FACTOR SUBUNIT 1"/>
    <property type="match status" value="1"/>
</dbReference>
<protein>
    <submittedName>
        <fullName evidence="9">Peptide chain release factor 1</fullName>
    </submittedName>
</protein>
<keyword evidence="3" id="KW-0963">Cytoplasm</keyword>
<organism evidence="9 10">
    <name type="scientific">Natrinema salifodinae</name>
    <dbReference type="NCBI Taxonomy" id="1202768"/>
    <lineage>
        <taxon>Archaea</taxon>
        <taxon>Methanobacteriati</taxon>
        <taxon>Methanobacteriota</taxon>
        <taxon>Stenosarchaea group</taxon>
        <taxon>Halobacteria</taxon>
        <taxon>Halobacteriales</taxon>
        <taxon>Natrialbaceae</taxon>
        <taxon>Natrinema</taxon>
    </lineage>
</organism>
<dbReference type="OrthoDB" id="1011at2157"/>
<keyword evidence="10" id="KW-1185">Reference proteome</keyword>
<dbReference type="SUPFAM" id="SSF55481">
    <property type="entry name" value="N-terminal domain of eukaryotic peptide chain release factor subunit 1, ERF1"/>
    <property type="match status" value="1"/>
</dbReference>
<sequence>MSLANYELHERLARLSNASADRDVLVTVTVRPDESIGEARQPVETDYAEATQLDERSFPTPLVDALETVRSRLNEYDDIPDNGLAIYAGVVDRDLVTATFDDLPIPIEESRYEHGNEFDLTPLEDVTEPESTYGLVVVERGGAALGRLDDEGVEPVETFDSDVPGKSSAGGQSAERFERDRERQKRDFFDEVAERAELEFLDSGGGDEDGIDGMLLGGTTGTVENFREEADLDHRLEDALVGEFAVEYATEQGLRQLAEKGEQAIDERDRRDVRETLETFFEGVRDDDEPVAYGVDEVDDALEYDAVETLLLSTALEGRELQELGDRTVDQGGETVVVPDDFPDGERFVEAFDGVGALLRFPID</sequence>
<feature type="domain" description="eRF1" evidence="7">
    <location>
        <begin position="133"/>
        <end position="265"/>
    </location>
</feature>
<dbReference type="AlphaFoldDB" id="A0A1I0PBC0"/>
<evidence type="ECO:0000256" key="4">
    <source>
        <dbReference type="ARBA" id="ARBA00022917"/>
    </source>
</evidence>
<dbReference type="SUPFAM" id="SSF53137">
    <property type="entry name" value="Translational machinery components"/>
    <property type="match status" value="1"/>
</dbReference>
<dbReference type="Gene3D" id="3.30.1330.30">
    <property type="match status" value="1"/>
</dbReference>
<feature type="domain" description="eRF1" evidence="8">
    <location>
        <begin position="274"/>
        <end position="363"/>
    </location>
</feature>
<evidence type="ECO:0000259" key="8">
    <source>
        <dbReference type="Pfam" id="PF03465"/>
    </source>
</evidence>
<dbReference type="Pfam" id="PF03464">
    <property type="entry name" value="eRF1_2"/>
    <property type="match status" value="1"/>
</dbReference>
<dbReference type="Pfam" id="PF03463">
    <property type="entry name" value="eRF1_1"/>
    <property type="match status" value="1"/>
</dbReference>
<evidence type="ECO:0000256" key="5">
    <source>
        <dbReference type="SAM" id="MobiDB-lite"/>
    </source>
</evidence>
<comment type="similarity">
    <text evidence="2">Belongs to the eukaryotic release factor 1 family.</text>
</comment>
<dbReference type="InterPro" id="IPR029064">
    <property type="entry name" value="Ribosomal_eL30-like_sf"/>
</dbReference>
<evidence type="ECO:0000259" key="6">
    <source>
        <dbReference type="Pfam" id="PF03463"/>
    </source>
</evidence>
<dbReference type="InterPro" id="IPR005141">
    <property type="entry name" value="eRF1_2"/>
</dbReference>
<dbReference type="Proteomes" id="UP000183275">
    <property type="component" value="Unassembled WGS sequence"/>
</dbReference>
<feature type="domain" description="eRF1/Pelota-like N-terminal" evidence="6">
    <location>
        <begin position="12"/>
        <end position="125"/>
    </location>
</feature>
<dbReference type="STRING" id="1202768.SAMN05216285_2353"/>
<dbReference type="InterPro" id="IPR005142">
    <property type="entry name" value="eRF1_3"/>
</dbReference>